<dbReference type="RefSeq" id="WP_184553948.1">
    <property type="nucleotide sequence ID" value="NZ_JACHKS010000001.1"/>
</dbReference>
<organism evidence="1 2">
    <name type="scientific">Chryseobacterium sediminis</name>
    <dbReference type="NCBI Taxonomy" id="1679494"/>
    <lineage>
        <taxon>Bacteria</taxon>
        <taxon>Pseudomonadati</taxon>
        <taxon>Bacteroidota</taxon>
        <taxon>Flavobacteriia</taxon>
        <taxon>Flavobacteriales</taxon>
        <taxon>Weeksellaceae</taxon>
        <taxon>Chryseobacterium group</taxon>
        <taxon>Chryseobacterium</taxon>
    </lineage>
</organism>
<evidence type="ECO:0000313" key="1">
    <source>
        <dbReference type="EMBL" id="MBB6330327.1"/>
    </source>
</evidence>
<evidence type="ECO:0008006" key="3">
    <source>
        <dbReference type="Google" id="ProtNLM"/>
    </source>
</evidence>
<gene>
    <name evidence="1" type="ORF">HNP24_001277</name>
</gene>
<comment type="caution">
    <text evidence="1">The sequence shown here is derived from an EMBL/GenBank/DDBJ whole genome shotgun (WGS) entry which is preliminary data.</text>
</comment>
<name>A0ABR6PXA8_9FLAO</name>
<proteinExistence type="predicted"/>
<dbReference type="Proteomes" id="UP000587367">
    <property type="component" value="Unassembled WGS sequence"/>
</dbReference>
<reference evidence="1 2" key="1">
    <citation type="submission" date="2020-08" db="EMBL/GenBank/DDBJ databases">
        <title>Functional genomics of gut bacteria from endangered species of beetles.</title>
        <authorList>
            <person name="Carlos-Shanley C."/>
        </authorList>
    </citation>
    <scope>NUCLEOTIDE SEQUENCE [LARGE SCALE GENOMIC DNA]</scope>
    <source>
        <strain evidence="1 2">S00068</strain>
    </source>
</reference>
<evidence type="ECO:0000313" key="2">
    <source>
        <dbReference type="Proteomes" id="UP000587367"/>
    </source>
</evidence>
<sequence>MIHNIIKIFQIVFVFLIFGQFKAQLKINWQLDSQEKIANITLYNESNENIIIPLDTTSLQPYYSDNYNIIKHEWIDQYPFFGLTINIYDNFEQKNVETYLHSEIDLSDLKKIKIKNDSIKKEFNLKMEKWGKKNNVPKADVKINYYIMNNLLRLKPQEKIVFHVPFNLKNITNRDVGPSQGFYVLDNEKENIGYLSISINKEAYIKYLTKSQRQKLNRYKLFTGSIKSNKINILPKE</sequence>
<dbReference type="EMBL" id="JACHKS010000001">
    <property type="protein sequence ID" value="MBB6330327.1"/>
    <property type="molecule type" value="Genomic_DNA"/>
</dbReference>
<accession>A0ABR6PXA8</accession>
<keyword evidence="2" id="KW-1185">Reference proteome</keyword>
<protein>
    <recommendedName>
        <fullName evidence="3">Molecular chaperone</fullName>
    </recommendedName>
</protein>